<evidence type="ECO:0000313" key="5">
    <source>
        <dbReference type="EMBL" id="CAD5227688.1"/>
    </source>
</evidence>
<gene>
    <name evidence="5" type="ORF">BOKJ2_LOCUS12298</name>
</gene>
<dbReference type="PROSITE" id="PS50003">
    <property type="entry name" value="PH_DOMAIN"/>
    <property type="match status" value="1"/>
</dbReference>
<dbReference type="Gene3D" id="1.10.506.10">
    <property type="entry name" value="GTPase Activation - p120gap, domain 1"/>
    <property type="match status" value="2"/>
</dbReference>
<feature type="compositionally biased region" description="Low complexity" evidence="2">
    <location>
        <begin position="18"/>
        <end position="56"/>
    </location>
</feature>
<dbReference type="InterPro" id="IPR001849">
    <property type="entry name" value="PH_domain"/>
</dbReference>
<keyword evidence="1" id="KW-0343">GTPase activation</keyword>
<evidence type="ECO:0000313" key="6">
    <source>
        <dbReference type="Proteomes" id="UP000614601"/>
    </source>
</evidence>
<feature type="compositionally biased region" description="Low complexity" evidence="2">
    <location>
        <begin position="364"/>
        <end position="377"/>
    </location>
</feature>
<dbReference type="InterPro" id="IPR023152">
    <property type="entry name" value="RasGAP_CS"/>
</dbReference>
<feature type="compositionally biased region" description="Basic and acidic residues" evidence="2">
    <location>
        <begin position="57"/>
        <end position="68"/>
    </location>
</feature>
<dbReference type="SMART" id="SM00323">
    <property type="entry name" value="RasGAP"/>
    <property type="match status" value="1"/>
</dbReference>
<feature type="region of interest" description="Disordered" evidence="2">
    <location>
        <begin position="357"/>
        <end position="377"/>
    </location>
</feature>
<dbReference type="SUPFAM" id="SSF50729">
    <property type="entry name" value="PH domain-like"/>
    <property type="match status" value="1"/>
</dbReference>
<organism evidence="5 6">
    <name type="scientific">Bursaphelenchus okinawaensis</name>
    <dbReference type="NCBI Taxonomy" id="465554"/>
    <lineage>
        <taxon>Eukaryota</taxon>
        <taxon>Metazoa</taxon>
        <taxon>Ecdysozoa</taxon>
        <taxon>Nematoda</taxon>
        <taxon>Chromadorea</taxon>
        <taxon>Rhabditida</taxon>
        <taxon>Tylenchina</taxon>
        <taxon>Tylenchomorpha</taxon>
        <taxon>Aphelenchoidea</taxon>
        <taxon>Aphelenchoididae</taxon>
        <taxon>Bursaphelenchus</taxon>
    </lineage>
</organism>
<feature type="domain" description="Ras-GAP" evidence="4">
    <location>
        <begin position="121"/>
        <end position="315"/>
    </location>
</feature>
<feature type="domain" description="PH" evidence="3">
    <location>
        <begin position="386"/>
        <end position="496"/>
    </location>
</feature>
<feature type="region of interest" description="Disordered" evidence="2">
    <location>
        <begin position="1"/>
        <end position="68"/>
    </location>
</feature>
<dbReference type="SMART" id="SM00233">
    <property type="entry name" value="PH"/>
    <property type="match status" value="1"/>
</dbReference>
<dbReference type="Proteomes" id="UP000614601">
    <property type="component" value="Unassembled WGS sequence"/>
</dbReference>
<dbReference type="InterPro" id="IPR001936">
    <property type="entry name" value="RasGAP_dom"/>
</dbReference>
<dbReference type="OrthoDB" id="1562946at2759"/>
<dbReference type="GO" id="GO:0005096">
    <property type="term" value="F:GTPase activator activity"/>
    <property type="evidence" value="ECO:0007669"/>
    <property type="project" value="UniProtKB-KW"/>
</dbReference>
<dbReference type="PANTHER" id="PTHR10194:SF148">
    <property type="entry name" value="GTPASE-ACTIVATING PROTEIN"/>
    <property type="match status" value="1"/>
</dbReference>
<evidence type="ECO:0000259" key="4">
    <source>
        <dbReference type="PROSITE" id="PS50018"/>
    </source>
</evidence>
<reference evidence="5" key="1">
    <citation type="submission" date="2020-09" db="EMBL/GenBank/DDBJ databases">
        <authorList>
            <person name="Kikuchi T."/>
        </authorList>
    </citation>
    <scope>NUCLEOTIDE SEQUENCE</scope>
    <source>
        <strain evidence="5">SH1</strain>
    </source>
</reference>
<proteinExistence type="predicted"/>
<name>A0A811LL87_9BILA</name>
<protein>
    <recommendedName>
        <fullName evidence="7">Ras-GAP domain-containing protein</fullName>
    </recommendedName>
</protein>
<dbReference type="CDD" id="cd05128">
    <property type="entry name" value="RasGAP_GAP1_like"/>
    <property type="match status" value="1"/>
</dbReference>
<dbReference type="InterPro" id="IPR008936">
    <property type="entry name" value="Rho_GTPase_activation_prot"/>
</dbReference>
<sequence length="543" mass="61374">MSWYSVKSRSTLTVPSITAQTTPKKTSTTTVTTGTASSKSSTASSSASSTGSAPDSDSLRKKSKQSDERQVGEMRLRLWYSLDEVLPLCHYEQLYTALIASLNQQPHSTSMVTLMQALNIDMETIARPLMKIFIHAKQIRTFFRLTCVDYLSGCHDVNTLFRSQSMCSKVMYELMKFVGQEYLKVSLKPLIDLIYAERRCCEIDPSKLKPGDMVDQNLRNIMVYAELAFSRVVDSWHRCPQMLCEVFSELRSVVSEFFPGREDIGRLALSSFLIMRFFAAAILNPKLYGLRKEAPEANVSRTLVLISKVLQRLANCVVSQNPLTTKEQWLTPVLERLSDEEHKKAMITFLDSVSHCEEVENPPSSSGSEKSTTTGLSSQLTAEAPILLKTGYMVERRAGSDKKRSFKNFIHQKRRYVTLTETELSWQKVKEAGSTDGKIPLEPKGIFTLAEITSVSPLTDSKHSFCVATAVAEVHFQASSLSEMNEWMIVIQKQQRRHMMLASRPYNQADRIPEVDLERELALIHNTLQKNIDKLCGWKESLE</sequence>
<evidence type="ECO:0000259" key="3">
    <source>
        <dbReference type="PROSITE" id="PS50003"/>
    </source>
</evidence>
<evidence type="ECO:0000256" key="2">
    <source>
        <dbReference type="SAM" id="MobiDB-lite"/>
    </source>
</evidence>
<dbReference type="SUPFAM" id="SSF48350">
    <property type="entry name" value="GTPase activation domain, GAP"/>
    <property type="match status" value="1"/>
</dbReference>
<dbReference type="Proteomes" id="UP000783686">
    <property type="component" value="Unassembled WGS sequence"/>
</dbReference>
<dbReference type="PROSITE" id="PS00509">
    <property type="entry name" value="RAS_GTPASE_ACTIV_1"/>
    <property type="match status" value="1"/>
</dbReference>
<dbReference type="EMBL" id="CAJFDH010000006">
    <property type="protein sequence ID" value="CAD5227688.1"/>
    <property type="molecule type" value="Genomic_DNA"/>
</dbReference>
<dbReference type="PROSITE" id="PS50018">
    <property type="entry name" value="RAS_GTPASE_ACTIV_2"/>
    <property type="match status" value="1"/>
</dbReference>
<accession>A0A811LL87</accession>
<dbReference type="Pfam" id="PF00616">
    <property type="entry name" value="RasGAP"/>
    <property type="match status" value="2"/>
</dbReference>
<dbReference type="AlphaFoldDB" id="A0A811LL87"/>
<dbReference type="Gene3D" id="2.30.29.30">
    <property type="entry name" value="Pleckstrin-homology domain (PH domain)/Phosphotyrosine-binding domain (PTB)"/>
    <property type="match status" value="1"/>
</dbReference>
<dbReference type="EMBL" id="CAJFCW020000006">
    <property type="protein sequence ID" value="CAG9123505.1"/>
    <property type="molecule type" value="Genomic_DNA"/>
</dbReference>
<evidence type="ECO:0008006" key="7">
    <source>
        <dbReference type="Google" id="ProtNLM"/>
    </source>
</evidence>
<comment type="caution">
    <text evidence="5">The sequence shown here is derived from an EMBL/GenBank/DDBJ whole genome shotgun (WGS) entry which is preliminary data.</text>
</comment>
<feature type="compositionally biased region" description="Polar residues" evidence="2">
    <location>
        <begin position="1"/>
        <end position="17"/>
    </location>
</feature>
<evidence type="ECO:0000256" key="1">
    <source>
        <dbReference type="ARBA" id="ARBA00022468"/>
    </source>
</evidence>
<dbReference type="InterPro" id="IPR039360">
    <property type="entry name" value="Ras_GTPase"/>
</dbReference>
<dbReference type="Pfam" id="PF00169">
    <property type="entry name" value="PH"/>
    <property type="match status" value="1"/>
</dbReference>
<keyword evidence="6" id="KW-1185">Reference proteome</keyword>
<dbReference type="PANTHER" id="PTHR10194">
    <property type="entry name" value="RAS GTPASE-ACTIVATING PROTEINS"/>
    <property type="match status" value="1"/>
</dbReference>
<dbReference type="InterPro" id="IPR011993">
    <property type="entry name" value="PH-like_dom_sf"/>
</dbReference>